<evidence type="ECO:0000313" key="4">
    <source>
        <dbReference type="Proteomes" id="UP001239257"/>
    </source>
</evidence>
<feature type="transmembrane region" description="Helical" evidence="2">
    <location>
        <begin position="294"/>
        <end position="313"/>
    </location>
</feature>
<feature type="transmembrane region" description="Helical" evidence="2">
    <location>
        <begin position="16"/>
        <end position="38"/>
    </location>
</feature>
<dbReference type="PANTHER" id="PTHR11328:SF43">
    <property type="entry name" value="SULFOQUINOVOSE IMPORTER-RELATED"/>
    <property type="match status" value="1"/>
</dbReference>
<organism evidence="3 4">
    <name type="scientific">Vibrio aestuarianus</name>
    <dbReference type="NCBI Taxonomy" id="28171"/>
    <lineage>
        <taxon>Bacteria</taxon>
        <taxon>Pseudomonadati</taxon>
        <taxon>Pseudomonadota</taxon>
        <taxon>Gammaproteobacteria</taxon>
        <taxon>Vibrionales</taxon>
        <taxon>Vibrionaceae</taxon>
        <taxon>Vibrio</taxon>
    </lineage>
</organism>
<feature type="transmembrane region" description="Helical" evidence="2">
    <location>
        <begin position="368"/>
        <end position="391"/>
    </location>
</feature>
<feature type="transmembrane region" description="Helical" evidence="2">
    <location>
        <begin position="319"/>
        <end position="347"/>
    </location>
</feature>
<evidence type="ECO:0000256" key="1">
    <source>
        <dbReference type="ARBA" id="ARBA00009617"/>
    </source>
</evidence>
<proteinExistence type="inferred from homology"/>
<reference evidence="3" key="1">
    <citation type="submission" date="2022-02" db="EMBL/GenBank/DDBJ databases">
        <title>Emergence and expansion in Europe of a Vibrio aestuarianus clonal complex pathogenic for oysters.</title>
        <authorList>
            <person name="Mesnil A."/>
            <person name="Travers M.-A."/>
        </authorList>
    </citation>
    <scope>NUCLEOTIDE SEQUENCE</scope>
    <source>
        <strain evidence="3">U29</strain>
    </source>
</reference>
<dbReference type="Gene3D" id="1.20.1250.20">
    <property type="entry name" value="MFS general substrate transporter like domains"/>
    <property type="match status" value="1"/>
</dbReference>
<feature type="transmembrane region" description="Helical" evidence="2">
    <location>
        <begin position="234"/>
        <end position="257"/>
    </location>
</feature>
<evidence type="ECO:0000256" key="2">
    <source>
        <dbReference type="SAM" id="Phobius"/>
    </source>
</evidence>
<comment type="similarity">
    <text evidence="1">Belongs to the sodium:galactoside symporter (TC 2.A.2) family.</text>
</comment>
<evidence type="ECO:0000313" key="3">
    <source>
        <dbReference type="EMBL" id="WGK81995.1"/>
    </source>
</evidence>
<accession>A0AAX3U600</accession>
<dbReference type="Pfam" id="PF13347">
    <property type="entry name" value="MFS_2"/>
    <property type="match status" value="1"/>
</dbReference>
<keyword evidence="2" id="KW-0812">Transmembrane</keyword>
<dbReference type="PANTHER" id="PTHR11328">
    <property type="entry name" value="MAJOR FACILITATOR SUPERFAMILY DOMAIN-CONTAINING PROTEIN"/>
    <property type="match status" value="1"/>
</dbReference>
<dbReference type="InterPro" id="IPR001927">
    <property type="entry name" value="Na/Gal_symport"/>
</dbReference>
<dbReference type="CDD" id="cd17332">
    <property type="entry name" value="MFS_MelB_like"/>
    <property type="match status" value="1"/>
</dbReference>
<dbReference type="RefSeq" id="WP_274701628.1">
    <property type="nucleotide sequence ID" value="NZ_CP118709.1"/>
</dbReference>
<feature type="transmembrane region" description="Helical" evidence="2">
    <location>
        <begin position="84"/>
        <end position="103"/>
    </location>
</feature>
<feature type="transmembrane region" description="Helical" evidence="2">
    <location>
        <begin position="44"/>
        <end position="63"/>
    </location>
</feature>
<dbReference type="Proteomes" id="UP001239257">
    <property type="component" value="Chromosome 1"/>
</dbReference>
<feature type="transmembrane region" description="Helical" evidence="2">
    <location>
        <begin position="147"/>
        <end position="168"/>
    </location>
</feature>
<dbReference type="GO" id="GO:0006814">
    <property type="term" value="P:sodium ion transport"/>
    <property type="evidence" value="ECO:0007669"/>
    <property type="project" value="InterPro"/>
</dbReference>
<feature type="transmembrane region" description="Helical" evidence="2">
    <location>
        <begin position="115"/>
        <end position="135"/>
    </location>
</feature>
<dbReference type="SUPFAM" id="SSF103473">
    <property type="entry name" value="MFS general substrate transporter"/>
    <property type="match status" value="1"/>
</dbReference>
<dbReference type="GO" id="GO:0015293">
    <property type="term" value="F:symporter activity"/>
    <property type="evidence" value="ECO:0007669"/>
    <property type="project" value="InterPro"/>
</dbReference>
<dbReference type="NCBIfam" id="TIGR00792">
    <property type="entry name" value="gph"/>
    <property type="match status" value="1"/>
</dbReference>
<feature type="transmembrane region" description="Helical" evidence="2">
    <location>
        <begin position="403"/>
        <end position="422"/>
    </location>
</feature>
<dbReference type="AlphaFoldDB" id="A0AAX3U600"/>
<gene>
    <name evidence="3" type="ORF">PYE51_01740</name>
</gene>
<keyword evidence="2" id="KW-0472">Membrane</keyword>
<dbReference type="InterPro" id="IPR036259">
    <property type="entry name" value="MFS_trans_sf"/>
</dbReference>
<feature type="transmembrane region" description="Helical" evidence="2">
    <location>
        <begin position="183"/>
        <end position="204"/>
    </location>
</feature>
<feature type="transmembrane region" description="Helical" evidence="2">
    <location>
        <begin position="263"/>
        <end position="282"/>
    </location>
</feature>
<sequence>MSSSNDKIGKIELASYFGYGVGQCLSFGLIGSFILFFYTEYLGISAIAASTIFLIARIWDAVNDPIIAGYMDTLNSKHGKFRPYMLYMPVVIALVTVLCFWNIDAPMWAKIAYAAVTYIIWGTVYTISDVPFWSVASVMSRSPQQRATAVTAAAIAVGIGVNGANIVFPKLAALFAEGSTDGGYTMGASILMIAGLVLMLNGFFNTKERVDSQQEKVTLKDTFRTALQNKPLRIVLLAYSTWVFYNIANGLYVFFFTYNMGDIGMLAALGTIGIVTGFSGMLTPVLTKRFQKRTLIMAISGLEIITRVTMYSFGYDSPVLLLTMFGIANVFSSIIGPLLSATIIDTIEYGEYKTGKRCAAITFSGQTFTGKLAVAIAGGLTGLFLTFIGYVPNSEQTQEALDGLFFAVVLLPAIGAFIRLAVMSRYTFTEDKHAEVCAELEKRNNQQLSNDNGQLEPATI</sequence>
<dbReference type="InterPro" id="IPR039672">
    <property type="entry name" value="MFS_2"/>
</dbReference>
<keyword evidence="2" id="KW-1133">Transmembrane helix</keyword>
<name>A0AAX3U600_9VIBR</name>
<dbReference type="EMBL" id="CP118709">
    <property type="protein sequence ID" value="WGK81995.1"/>
    <property type="molecule type" value="Genomic_DNA"/>
</dbReference>
<dbReference type="GO" id="GO:0005886">
    <property type="term" value="C:plasma membrane"/>
    <property type="evidence" value="ECO:0007669"/>
    <property type="project" value="TreeGrafter"/>
</dbReference>
<dbReference type="GO" id="GO:0008643">
    <property type="term" value="P:carbohydrate transport"/>
    <property type="evidence" value="ECO:0007669"/>
    <property type="project" value="InterPro"/>
</dbReference>
<protein>
    <submittedName>
        <fullName evidence="3">MFS transporter</fullName>
    </submittedName>
</protein>